<accession>A0AAV7MFW7</accession>
<evidence type="ECO:0000256" key="2">
    <source>
        <dbReference type="ARBA" id="ARBA00022692"/>
    </source>
</evidence>
<keyword evidence="12" id="KW-1185">Reference proteome</keyword>
<comment type="caution">
    <text evidence="11">The sequence shown here is derived from an EMBL/GenBank/DDBJ whole genome shotgun (WGS) entry which is preliminary data.</text>
</comment>
<dbReference type="EMBL" id="JANPWB010000013">
    <property type="protein sequence ID" value="KAJ1102645.1"/>
    <property type="molecule type" value="Genomic_DNA"/>
</dbReference>
<dbReference type="InterPro" id="IPR016187">
    <property type="entry name" value="CTDL_fold"/>
</dbReference>
<feature type="signal peptide" evidence="9">
    <location>
        <begin position="1"/>
        <end position="20"/>
    </location>
</feature>
<dbReference type="InterPro" id="IPR016186">
    <property type="entry name" value="C-type_lectin-like/link_sf"/>
</dbReference>
<comment type="subcellular location">
    <subcellularLocation>
        <location evidence="1">Membrane</location>
        <topology evidence="1">Single-pass type I membrane protein</topology>
    </subcellularLocation>
</comment>
<dbReference type="GO" id="GO:0050840">
    <property type="term" value="F:extracellular matrix binding"/>
    <property type="evidence" value="ECO:0007669"/>
    <property type="project" value="TreeGrafter"/>
</dbReference>
<evidence type="ECO:0000256" key="6">
    <source>
        <dbReference type="ARBA" id="ARBA00023136"/>
    </source>
</evidence>
<dbReference type="GO" id="GO:0009897">
    <property type="term" value="C:external side of plasma membrane"/>
    <property type="evidence" value="ECO:0007669"/>
    <property type="project" value="TreeGrafter"/>
</dbReference>
<feature type="chain" id="PRO_5043316774" description="C-type lectin domain-containing protein" evidence="9">
    <location>
        <begin position="21"/>
        <end position="387"/>
    </location>
</feature>
<feature type="transmembrane region" description="Helical" evidence="8">
    <location>
        <begin position="359"/>
        <end position="385"/>
    </location>
</feature>
<dbReference type="PANTHER" id="PTHR14789">
    <property type="entry name" value="CHONDROLECTIN VARIANT CHODLFDELTAE"/>
    <property type="match status" value="1"/>
</dbReference>
<keyword evidence="2 8" id="KW-0812">Transmembrane</keyword>
<evidence type="ECO:0000256" key="1">
    <source>
        <dbReference type="ARBA" id="ARBA00004479"/>
    </source>
</evidence>
<evidence type="ECO:0000259" key="10">
    <source>
        <dbReference type="PROSITE" id="PS50041"/>
    </source>
</evidence>
<dbReference type="GO" id="GO:0031012">
    <property type="term" value="C:extracellular matrix"/>
    <property type="evidence" value="ECO:0007669"/>
    <property type="project" value="TreeGrafter"/>
</dbReference>
<keyword evidence="5 8" id="KW-1133">Transmembrane helix</keyword>
<dbReference type="SMART" id="SM00034">
    <property type="entry name" value="CLECT"/>
    <property type="match status" value="1"/>
</dbReference>
<proteinExistence type="predicted"/>
<name>A0AAV7MFW7_PLEWA</name>
<protein>
    <recommendedName>
        <fullName evidence="10">C-type lectin domain-containing protein</fullName>
    </recommendedName>
</protein>
<dbReference type="GO" id="GO:1990430">
    <property type="term" value="F:extracellular matrix protein binding"/>
    <property type="evidence" value="ECO:0007669"/>
    <property type="project" value="TreeGrafter"/>
</dbReference>
<evidence type="ECO:0000256" key="8">
    <source>
        <dbReference type="SAM" id="Phobius"/>
    </source>
</evidence>
<feature type="compositionally biased region" description="Low complexity" evidence="7">
    <location>
        <begin position="290"/>
        <end position="308"/>
    </location>
</feature>
<organism evidence="11 12">
    <name type="scientific">Pleurodeles waltl</name>
    <name type="common">Iberian ribbed newt</name>
    <dbReference type="NCBI Taxonomy" id="8319"/>
    <lineage>
        <taxon>Eukaryota</taxon>
        <taxon>Metazoa</taxon>
        <taxon>Chordata</taxon>
        <taxon>Craniata</taxon>
        <taxon>Vertebrata</taxon>
        <taxon>Euteleostomi</taxon>
        <taxon>Amphibia</taxon>
        <taxon>Batrachia</taxon>
        <taxon>Caudata</taxon>
        <taxon>Salamandroidea</taxon>
        <taxon>Salamandridae</taxon>
        <taxon>Pleurodelinae</taxon>
        <taxon>Pleurodeles</taxon>
    </lineage>
</organism>
<dbReference type="Proteomes" id="UP001066276">
    <property type="component" value="Chromosome 9"/>
</dbReference>
<evidence type="ECO:0000256" key="7">
    <source>
        <dbReference type="SAM" id="MobiDB-lite"/>
    </source>
</evidence>
<dbReference type="SUPFAM" id="SSF56436">
    <property type="entry name" value="C-type lectin-like"/>
    <property type="match status" value="1"/>
</dbReference>
<dbReference type="InterPro" id="IPR051505">
    <property type="entry name" value="C-type_lectin_domain"/>
</dbReference>
<gene>
    <name evidence="11" type="ORF">NDU88_000094</name>
</gene>
<dbReference type="Pfam" id="PF00059">
    <property type="entry name" value="Lectin_C"/>
    <property type="match status" value="1"/>
</dbReference>
<evidence type="ECO:0000313" key="11">
    <source>
        <dbReference type="EMBL" id="KAJ1102645.1"/>
    </source>
</evidence>
<dbReference type="Gene3D" id="3.10.100.10">
    <property type="entry name" value="Mannose-Binding Protein A, subunit A"/>
    <property type="match status" value="1"/>
</dbReference>
<keyword evidence="4" id="KW-0430">Lectin</keyword>
<dbReference type="InterPro" id="IPR001304">
    <property type="entry name" value="C-type_lectin-like"/>
</dbReference>
<dbReference type="AlphaFoldDB" id="A0AAV7MFW7"/>
<evidence type="ECO:0000256" key="5">
    <source>
        <dbReference type="ARBA" id="ARBA00022989"/>
    </source>
</evidence>
<dbReference type="GO" id="GO:0016477">
    <property type="term" value="P:cell migration"/>
    <property type="evidence" value="ECO:0007669"/>
    <property type="project" value="TreeGrafter"/>
</dbReference>
<dbReference type="GO" id="GO:0030246">
    <property type="term" value="F:carbohydrate binding"/>
    <property type="evidence" value="ECO:0007669"/>
    <property type="project" value="UniProtKB-KW"/>
</dbReference>
<sequence>MGGRGLSCLLLHVASLVVSGQDPVATLCSGRGLCYSLHSEARGHRDATCAPQGRLTPMRDEGERRDILTLLEEAPPGLDMVWIGLSKPPAQCVVQDKPLRGFQWAPGDEASEVDLWGGSPEPTCTSARCVALQRPKGGTDWHWKEYSCSKRHPYICRHQHQGVCSSLDLSHAQLVYPQPFLPTRSAVFSPPGTEAMALCHSGHQNVTVACRGQAGGYQWVSPLGVHPICPYPAGYEPTDRLDCVHTDECQGTPCKGRVCCELEGAFTCFDEAPVDTTGGLSPGDEPESVPGTAPGSPLPPGTTLAPTGKDGGMVPGQGEERATSSPSAEPGPTAPGSPLPPGTGPAAGGAPVPTSAASAFSYILVPAILAAVTMGILALLVGVTVRL</sequence>
<feature type="domain" description="C-type lectin" evidence="10">
    <location>
        <begin position="30"/>
        <end position="157"/>
    </location>
</feature>
<evidence type="ECO:0000313" key="12">
    <source>
        <dbReference type="Proteomes" id="UP001066276"/>
    </source>
</evidence>
<feature type="region of interest" description="Disordered" evidence="7">
    <location>
        <begin position="277"/>
        <end position="351"/>
    </location>
</feature>
<evidence type="ECO:0000256" key="9">
    <source>
        <dbReference type="SAM" id="SignalP"/>
    </source>
</evidence>
<feature type="compositionally biased region" description="Pro residues" evidence="7">
    <location>
        <begin position="332"/>
        <end position="343"/>
    </location>
</feature>
<dbReference type="PROSITE" id="PS50041">
    <property type="entry name" value="C_TYPE_LECTIN_2"/>
    <property type="match status" value="1"/>
</dbReference>
<keyword evidence="6 8" id="KW-0472">Membrane</keyword>
<evidence type="ECO:0000256" key="3">
    <source>
        <dbReference type="ARBA" id="ARBA00022729"/>
    </source>
</evidence>
<reference evidence="11" key="1">
    <citation type="journal article" date="2022" name="bioRxiv">
        <title>Sequencing and chromosome-scale assembly of the giantPleurodeles waltlgenome.</title>
        <authorList>
            <person name="Brown T."/>
            <person name="Elewa A."/>
            <person name="Iarovenko S."/>
            <person name="Subramanian E."/>
            <person name="Araus A.J."/>
            <person name="Petzold A."/>
            <person name="Susuki M."/>
            <person name="Suzuki K.-i.T."/>
            <person name="Hayashi T."/>
            <person name="Toyoda A."/>
            <person name="Oliveira C."/>
            <person name="Osipova E."/>
            <person name="Leigh N.D."/>
            <person name="Simon A."/>
            <person name="Yun M.H."/>
        </authorList>
    </citation>
    <scope>NUCLEOTIDE SEQUENCE</scope>
    <source>
        <strain evidence="11">20211129_DDA</strain>
        <tissue evidence="11">Liver</tissue>
    </source>
</reference>
<evidence type="ECO:0000256" key="4">
    <source>
        <dbReference type="ARBA" id="ARBA00022734"/>
    </source>
</evidence>
<keyword evidence="3 9" id="KW-0732">Signal</keyword>
<dbReference type="PANTHER" id="PTHR14789:SF5">
    <property type="entry name" value="C-TYPE LECTIN DOMAIN FAMILY 14 MEMBER A"/>
    <property type="match status" value="1"/>
</dbReference>